<comment type="caution">
    <text evidence="3">The sequence shown here is derived from an EMBL/GenBank/DDBJ whole genome shotgun (WGS) entry which is preliminary data.</text>
</comment>
<dbReference type="EMBL" id="JAFMYU010000032">
    <property type="protein sequence ID" value="MBO0934497.1"/>
    <property type="molecule type" value="Genomic_DNA"/>
</dbReference>
<dbReference type="Pfam" id="PF00849">
    <property type="entry name" value="PseudoU_synth_2"/>
    <property type="match status" value="1"/>
</dbReference>
<dbReference type="RefSeq" id="WP_207338462.1">
    <property type="nucleotide sequence ID" value="NZ_JAFMYU010000032.1"/>
</dbReference>
<dbReference type="PANTHER" id="PTHR21600:SF44">
    <property type="entry name" value="RIBOSOMAL LARGE SUBUNIT PSEUDOURIDINE SYNTHASE D"/>
    <property type="match status" value="1"/>
</dbReference>
<dbReference type="SUPFAM" id="SSF55120">
    <property type="entry name" value="Pseudouridine synthase"/>
    <property type="match status" value="1"/>
</dbReference>
<comment type="similarity">
    <text evidence="1">Belongs to the pseudouridine synthase RluA family.</text>
</comment>
<reference evidence="3 4" key="1">
    <citation type="submission" date="2021-03" db="EMBL/GenBank/DDBJ databases">
        <title>Fibrella sp. HMF5036 genome sequencing and assembly.</title>
        <authorList>
            <person name="Kang H."/>
            <person name="Kim H."/>
            <person name="Bae S."/>
            <person name="Joh K."/>
        </authorList>
    </citation>
    <scope>NUCLEOTIDE SEQUENCE [LARGE SCALE GENOMIC DNA]</scope>
    <source>
        <strain evidence="3 4">HMF5036</strain>
    </source>
</reference>
<keyword evidence="4" id="KW-1185">Reference proteome</keyword>
<proteinExistence type="inferred from homology"/>
<evidence type="ECO:0000313" key="3">
    <source>
        <dbReference type="EMBL" id="MBO0934497.1"/>
    </source>
</evidence>
<feature type="domain" description="Pseudouridine synthase RsuA/RluA-like" evidence="2">
    <location>
        <begin position="15"/>
        <end position="161"/>
    </location>
</feature>
<dbReference type="InterPro" id="IPR020103">
    <property type="entry name" value="PsdUridine_synth_cat_dom_sf"/>
</dbReference>
<accession>A0A939G8P8</accession>
<dbReference type="GO" id="GO:0000455">
    <property type="term" value="P:enzyme-directed rRNA pseudouridine synthesis"/>
    <property type="evidence" value="ECO:0007669"/>
    <property type="project" value="TreeGrafter"/>
</dbReference>
<dbReference type="Gene3D" id="3.30.2350.10">
    <property type="entry name" value="Pseudouridine synthase"/>
    <property type="match status" value="1"/>
</dbReference>
<dbReference type="InterPro" id="IPR050188">
    <property type="entry name" value="RluA_PseudoU_synthase"/>
</dbReference>
<sequence length="240" mass="27250">MKLNFADLIVYEDDDYILINKPPYVASLDERTPDRLGVSILRMAKAYSDDAQLAHRLDKETSGILAIAKHPEAYRHLAMQFEHREVTKRYHAVTNGVHNFEGISVYLPIAPVRDGTSVKIDREKGKVAETIFDTLRAYRINTLVECKPITGRMHQIRVHLQCLKAPIVSDPTYGGKPVYLSEIKRNFNLKSDTDEQPLIQRVALHAHSLTFAKLNGDELTTEAPYPKDFAALVKQLEKNL</sequence>
<dbReference type="GO" id="GO:0140098">
    <property type="term" value="F:catalytic activity, acting on RNA"/>
    <property type="evidence" value="ECO:0007669"/>
    <property type="project" value="UniProtKB-ARBA"/>
</dbReference>
<evidence type="ECO:0000256" key="1">
    <source>
        <dbReference type="ARBA" id="ARBA00010876"/>
    </source>
</evidence>
<evidence type="ECO:0000313" key="4">
    <source>
        <dbReference type="Proteomes" id="UP000664795"/>
    </source>
</evidence>
<evidence type="ECO:0000259" key="2">
    <source>
        <dbReference type="Pfam" id="PF00849"/>
    </source>
</evidence>
<organism evidence="3 4">
    <name type="scientific">Fibrella aquatilis</name>
    <dbReference type="NCBI Taxonomy" id="2817059"/>
    <lineage>
        <taxon>Bacteria</taxon>
        <taxon>Pseudomonadati</taxon>
        <taxon>Bacteroidota</taxon>
        <taxon>Cytophagia</taxon>
        <taxon>Cytophagales</taxon>
        <taxon>Spirosomataceae</taxon>
        <taxon>Fibrella</taxon>
    </lineage>
</organism>
<dbReference type="CDD" id="cd02869">
    <property type="entry name" value="PseudoU_synth_RluA_like"/>
    <property type="match status" value="1"/>
</dbReference>
<dbReference type="PANTHER" id="PTHR21600">
    <property type="entry name" value="MITOCHONDRIAL RNA PSEUDOURIDINE SYNTHASE"/>
    <property type="match status" value="1"/>
</dbReference>
<dbReference type="GO" id="GO:0009982">
    <property type="term" value="F:pseudouridine synthase activity"/>
    <property type="evidence" value="ECO:0007669"/>
    <property type="project" value="InterPro"/>
</dbReference>
<gene>
    <name evidence="3" type="ORF">J2I48_26035</name>
</gene>
<name>A0A939G8P8_9BACT</name>
<dbReference type="AlphaFoldDB" id="A0A939G8P8"/>
<dbReference type="InterPro" id="IPR006145">
    <property type="entry name" value="PsdUridine_synth_RsuA/RluA"/>
</dbReference>
<dbReference type="GO" id="GO:0003723">
    <property type="term" value="F:RNA binding"/>
    <property type="evidence" value="ECO:0007669"/>
    <property type="project" value="InterPro"/>
</dbReference>
<protein>
    <submittedName>
        <fullName evidence="3">RluA family pseudouridine synthase</fullName>
    </submittedName>
</protein>
<dbReference type="Proteomes" id="UP000664795">
    <property type="component" value="Unassembled WGS sequence"/>
</dbReference>